<feature type="region of interest" description="Disordered" evidence="8">
    <location>
        <begin position="210"/>
        <end position="264"/>
    </location>
</feature>
<accession>A0A5C6MNX7</accession>
<reference evidence="10 11" key="1">
    <citation type="submission" date="2019-04" db="EMBL/GenBank/DDBJ databases">
        <title>Chromosome genome assembly for Takifugu flavidus.</title>
        <authorList>
            <person name="Xiao S."/>
        </authorList>
    </citation>
    <scope>NUCLEOTIDE SEQUENCE [LARGE SCALE GENOMIC DNA]</scope>
    <source>
        <strain evidence="10">HTHZ2018</strain>
        <tissue evidence="10">Muscle</tissue>
    </source>
</reference>
<dbReference type="PANTHER" id="PTHR19290">
    <property type="entry name" value="BASIC HELIX-LOOP-HELIX PROTEIN NEUROGENIN-RELATED"/>
    <property type="match status" value="1"/>
</dbReference>
<dbReference type="InterPro" id="IPR011598">
    <property type="entry name" value="bHLH_dom"/>
</dbReference>
<keyword evidence="7" id="KW-0539">Nucleus</keyword>
<dbReference type="GO" id="GO:0045944">
    <property type="term" value="P:positive regulation of transcription by RNA polymerase II"/>
    <property type="evidence" value="ECO:0007669"/>
    <property type="project" value="TreeGrafter"/>
</dbReference>
<feature type="compositionally biased region" description="Low complexity" evidence="8">
    <location>
        <begin position="237"/>
        <end position="248"/>
    </location>
</feature>
<keyword evidence="5" id="KW-0805">Transcription regulation</keyword>
<dbReference type="GO" id="GO:0000981">
    <property type="term" value="F:DNA-binding transcription factor activity, RNA polymerase II-specific"/>
    <property type="evidence" value="ECO:0007669"/>
    <property type="project" value="TreeGrafter"/>
</dbReference>
<dbReference type="EMBL" id="RHFK02000022">
    <property type="protein sequence ID" value="TWW55117.1"/>
    <property type="molecule type" value="Genomic_DNA"/>
</dbReference>
<dbReference type="GO" id="GO:0070888">
    <property type="term" value="F:E-box binding"/>
    <property type="evidence" value="ECO:0007669"/>
    <property type="project" value="TreeGrafter"/>
</dbReference>
<dbReference type="SUPFAM" id="SSF47459">
    <property type="entry name" value="HLH, helix-loop-helix DNA-binding domain"/>
    <property type="match status" value="1"/>
</dbReference>
<dbReference type="InterPro" id="IPR036638">
    <property type="entry name" value="HLH_DNA-bd_sf"/>
</dbReference>
<dbReference type="GO" id="GO:0061564">
    <property type="term" value="P:axon development"/>
    <property type="evidence" value="ECO:0007669"/>
    <property type="project" value="TreeGrafter"/>
</dbReference>
<dbReference type="InterPro" id="IPR032661">
    <property type="entry name" value="ATOH1_bHLH"/>
</dbReference>
<dbReference type="Pfam" id="PF00010">
    <property type="entry name" value="HLH"/>
    <property type="match status" value="1"/>
</dbReference>
<protein>
    <submittedName>
        <fullName evidence="10">Protein atonal-like protein 1</fullName>
    </submittedName>
</protein>
<dbReference type="GO" id="GO:0005634">
    <property type="term" value="C:nucleus"/>
    <property type="evidence" value="ECO:0007669"/>
    <property type="project" value="UniProtKB-SubCell"/>
</dbReference>
<dbReference type="InterPro" id="IPR050359">
    <property type="entry name" value="bHLH_transcription_factors"/>
</dbReference>
<evidence type="ECO:0000256" key="3">
    <source>
        <dbReference type="ARBA" id="ARBA00022782"/>
    </source>
</evidence>
<gene>
    <name evidence="10" type="ORF">D4764_09G0001660</name>
</gene>
<dbReference type="SMART" id="SM00353">
    <property type="entry name" value="HLH"/>
    <property type="match status" value="1"/>
</dbReference>
<evidence type="ECO:0000256" key="5">
    <source>
        <dbReference type="ARBA" id="ARBA00023015"/>
    </source>
</evidence>
<feature type="domain" description="BHLH" evidence="9">
    <location>
        <begin position="123"/>
        <end position="175"/>
    </location>
</feature>
<keyword evidence="4" id="KW-0524">Neurogenesis</keyword>
<dbReference type="Proteomes" id="UP000324091">
    <property type="component" value="Chromosome 9"/>
</dbReference>
<comment type="caution">
    <text evidence="10">The sequence shown here is derived from an EMBL/GenBank/DDBJ whole genome shotgun (WGS) entry which is preliminary data.</text>
</comment>
<keyword evidence="2" id="KW-0217">Developmental protein</keyword>
<name>A0A5C6MNX7_9TELE</name>
<dbReference type="GO" id="GO:0046983">
    <property type="term" value="F:protein dimerization activity"/>
    <property type="evidence" value="ECO:0007669"/>
    <property type="project" value="InterPro"/>
</dbReference>
<evidence type="ECO:0000256" key="4">
    <source>
        <dbReference type="ARBA" id="ARBA00022902"/>
    </source>
</evidence>
<evidence type="ECO:0000256" key="7">
    <source>
        <dbReference type="ARBA" id="ARBA00023242"/>
    </source>
</evidence>
<dbReference type="AlphaFoldDB" id="A0A5C6MNX7"/>
<evidence type="ECO:0000256" key="1">
    <source>
        <dbReference type="ARBA" id="ARBA00004123"/>
    </source>
</evidence>
<organism evidence="10 11">
    <name type="scientific">Takifugu flavidus</name>
    <name type="common">sansaifugu</name>
    <dbReference type="NCBI Taxonomy" id="433684"/>
    <lineage>
        <taxon>Eukaryota</taxon>
        <taxon>Metazoa</taxon>
        <taxon>Chordata</taxon>
        <taxon>Craniata</taxon>
        <taxon>Vertebrata</taxon>
        <taxon>Euteleostomi</taxon>
        <taxon>Actinopterygii</taxon>
        <taxon>Neopterygii</taxon>
        <taxon>Teleostei</taxon>
        <taxon>Neoteleostei</taxon>
        <taxon>Acanthomorphata</taxon>
        <taxon>Eupercaria</taxon>
        <taxon>Tetraodontiformes</taxon>
        <taxon>Tetradontoidea</taxon>
        <taxon>Tetraodontidae</taxon>
        <taxon>Takifugu</taxon>
    </lineage>
</organism>
<feature type="compositionally biased region" description="Basic and acidic residues" evidence="8">
    <location>
        <begin position="249"/>
        <end position="264"/>
    </location>
</feature>
<dbReference type="GO" id="GO:0007423">
    <property type="term" value="P:sensory organ development"/>
    <property type="evidence" value="ECO:0007669"/>
    <property type="project" value="TreeGrafter"/>
</dbReference>
<evidence type="ECO:0000313" key="10">
    <source>
        <dbReference type="EMBL" id="TWW55117.1"/>
    </source>
</evidence>
<evidence type="ECO:0000256" key="6">
    <source>
        <dbReference type="ARBA" id="ARBA00023163"/>
    </source>
</evidence>
<keyword evidence="3" id="KW-0221">Differentiation</keyword>
<evidence type="ECO:0000256" key="2">
    <source>
        <dbReference type="ARBA" id="ARBA00022473"/>
    </source>
</evidence>
<keyword evidence="11" id="KW-1185">Reference proteome</keyword>
<evidence type="ECO:0000259" key="9">
    <source>
        <dbReference type="PROSITE" id="PS50888"/>
    </source>
</evidence>
<comment type="subcellular location">
    <subcellularLocation>
        <location evidence="1">Nucleus</location>
    </subcellularLocation>
</comment>
<keyword evidence="6" id="KW-0804">Transcription</keyword>
<dbReference type="Gene3D" id="4.10.280.10">
    <property type="entry name" value="Helix-loop-helix DNA-binding domain"/>
    <property type="match status" value="1"/>
</dbReference>
<dbReference type="CDD" id="cd19713">
    <property type="entry name" value="bHLH_TS_ATOH1"/>
    <property type="match status" value="1"/>
</dbReference>
<dbReference type="FunFam" id="4.10.280.10:FF:000025">
    <property type="entry name" value="protein atonal homolog 7"/>
    <property type="match status" value="1"/>
</dbReference>
<evidence type="ECO:0000313" key="11">
    <source>
        <dbReference type="Proteomes" id="UP000324091"/>
    </source>
</evidence>
<proteinExistence type="predicted"/>
<dbReference type="PANTHER" id="PTHR19290:SF150">
    <property type="entry name" value="ATONAL BHLH TRANSCRIPTION FACTOR 1B"/>
    <property type="match status" value="1"/>
</dbReference>
<dbReference type="PROSITE" id="PS50888">
    <property type="entry name" value="BHLH"/>
    <property type="match status" value="1"/>
</dbReference>
<sequence>MPSWSKRIQRRAHQPSATLLRDLSPRCAITGQTTTAMAAKAELSSWTEYQQDFSQQRNLALINSKTWISSNSLHAFCAHGSAETGISIARLDPGCASAEGVIHKDSDKATEGGKVGHFGPQRHRRVAANARERRRMHGLNKAFDELRSVIPSLENERKLSKYDTLQMAQIYITELSELLADVVHQEPSCPLPGQVEKPARRNLLHSLRSTAPAQPGEQREPCAPVGHLFLLGATPESSSAKSSNSSDGESSHFSDTEEHQHGRQ</sequence>
<evidence type="ECO:0000256" key="8">
    <source>
        <dbReference type="SAM" id="MobiDB-lite"/>
    </source>
</evidence>